<organism evidence="5 6">
    <name type="scientific">Piscibacillus salipiscarius</name>
    <dbReference type="NCBI Taxonomy" id="299480"/>
    <lineage>
        <taxon>Bacteria</taxon>
        <taxon>Bacillati</taxon>
        <taxon>Bacillota</taxon>
        <taxon>Bacilli</taxon>
        <taxon>Bacillales</taxon>
        <taxon>Bacillaceae</taxon>
        <taxon>Piscibacillus</taxon>
    </lineage>
</organism>
<keyword evidence="1" id="KW-0678">Repressor</keyword>
<feature type="DNA-binding region" description="H-T-H motif" evidence="3">
    <location>
        <begin position="25"/>
        <end position="44"/>
    </location>
</feature>
<dbReference type="Pfam" id="PF00440">
    <property type="entry name" value="TetR_N"/>
    <property type="match status" value="1"/>
</dbReference>
<evidence type="ECO:0000256" key="3">
    <source>
        <dbReference type="PROSITE-ProRule" id="PRU00335"/>
    </source>
</evidence>
<dbReference type="PROSITE" id="PS50977">
    <property type="entry name" value="HTH_TETR_2"/>
    <property type="match status" value="1"/>
</dbReference>
<dbReference type="InterPro" id="IPR050624">
    <property type="entry name" value="HTH-type_Tx_Regulator"/>
</dbReference>
<proteinExistence type="predicted"/>
<dbReference type="PANTHER" id="PTHR43479">
    <property type="entry name" value="ACREF/ENVCD OPERON REPRESSOR-RELATED"/>
    <property type="match status" value="1"/>
</dbReference>
<reference evidence="6" key="1">
    <citation type="journal article" date="2019" name="Int. J. Syst. Evol. Microbiol.">
        <title>The Global Catalogue of Microorganisms (GCM) 10K type strain sequencing project: providing services to taxonomists for standard genome sequencing and annotation.</title>
        <authorList>
            <consortium name="The Broad Institute Genomics Platform"/>
            <consortium name="The Broad Institute Genome Sequencing Center for Infectious Disease"/>
            <person name="Wu L."/>
            <person name="Ma J."/>
        </authorList>
    </citation>
    <scope>NUCLEOTIDE SEQUENCE [LARGE SCALE GENOMIC DNA]</scope>
    <source>
        <strain evidence="6">TISTR 1571</strain>
    </source>
</reference>
<dbReference type="InterPro" id="IPR023772">
    <property type="entry name" value="DNA-bd_HTH_TetR-type_CS"/>
</dbReference>
<name>A0ABW5Q6P6_9BACI</name>
<dbReference type="PRINTS" id="PR00455">
    <property type="entry name" value="HTHTETR"/>
</dbReference>
<dbReference type="PROSITE" id="PS01081">
    <property type="entry name" value="HTH_TETR_1"/>
    <property type="match status" value="1"/>
</dbReference>
<evidence type="ECO:0000256" key="2">
    <source>
        <dbReference type="ARBA" id="ARBA00023125"/>
    </source>
</evidence>
<protein>
    <submittedName>
        <fullName evidence="5">TetR/AcrR family transcriptional regulator</fullName>
    </submittedName>
</protein>
<evidence type="ECO:0000256" key="1">
    <source>
        <dbReference type="ARBA" id="ARBA00022491"/>
    </source>
</evidence>
<evidence type="ECO:0000313" key="6">
    <source>
        <dbReference type="Proteomes" id="UP001597452"/>
    </source>
</evidence>
<dbReference type="InterPro" id="IPR001647">
    <property type="entry name" value="HTH_TetR"/>
</dbReference>
<dbReference type="EMBL" id="JBHUMZ010000009">
    <property type="protein sequence ID" value="MFD2637652.1"/>
    <property type="molecule type" value="Genomic_DNA"/>
</dbReference>
<comment type="caution">
    <text evidence="5">The sequence shown here is derived from an EMBL/GenBank/DDBJ whole genome shotgun (WGS) entry which is preliminary data.</text>
</comment>
<dbReference type="PANTHER" id="PTHR43479:SF22">
    <property type="entry name" value="TRANSCRIPTIONAL REGULATOR, TETR FAMILY"/>
    <property type="match status" value="1"/>
</dbReference>
<dbReference type="RefSeq" id="WP_054754861.1">
    <property type="nucleotide sequence ID" value="NZ_JBHUMZ010000009.1"/>
</dbReference>
<keyword evidence="6" id="KW-1185">Reference proteome</keyword>
<dbReference type="SUPFAM" id="SSF46689">
    <property type="entry name" value="Homeodomain-like"/>
    <property type="match status" value="1"/>
</dbReference>
<dbReference type="Proteomes" id="UP001597452">
    <property type="component" value="Unassembled WGS sequence"/>
</dbReference>
<dbReference type="InterPro" id="IPR009057">
    <property type="entry name" value="Homeodomain-like_sf"/>
</dbReference>
<feature type="domain" description="HTH tetR-type" evidence="4">
    <location>
        <begin position="2"/>
        <end position="62"/>
    </location>
</feature>
<evidence type="ECO:0000313" key="5">
    <source>
        <dbReference type="EMBL" id="MFD2637652.1"/>
    </source>
</evidence>
<keyword evidence="2 3" id="KW-0238">DNA-binding</keyword>
<evidence type="ECO:0000259" key="4">
    <source>
        <dbReference type="PROSITE" id="PS50977"/>
    </source>
</evidence>
<dbReference type="Gene3D" id="1.10.357.10">
    <property type="entry name" value="Tetracycline Repressor, domain 2"/>
    <property type="match status" value="1"/>
</dbReference>
<sequence>MNEKKKRIIQGSIELFAKKGFHTTSVQEIADQAGVAKGSFYNYFESKEELIVSIYDYYYATILERMKEAQQESDSREALMKQLQIYFDFIIENKPLIVMLLRDQVPLGRDAESFIIQTRQQNFNWAKNNILSIYGDSIKPYENDVAVLLEGMINSYTNWLVVDERTIDRAALPRFIVGRLDDMCQGLIKEQSSQPIQRLPQVFEERALSLTKIRQKIHSVVKDDSNKALEALDVIEQELQKDTPQHIIIESMLEHLRKFSAISEEVLSLEKTLESEIR</sequence>
<accession>A0ABW5Q6P6</accession>
<gene>
    <name evidence="5" type="ORF">ACFSW4_02045</name>
</gene>